<name>A0A369UQI0_9GAMM</name>
<proteinExistence type="predicted"/>
<comment type="caution">
    <text evidence="2">The sequence shown here is derived from an EMBL/GenBank/DDBJ whole genome shotgun (WGS) entry which is preliminary data.</text>
</comment>
<dbReference type="PANTHER" id="PTHR42923:SF46">
    <property type="entry name" value="AMINE OXIDASE"/>
    <property type="match status" value="1"/>
</dbReference>
<dbReference type="Proteomes" id="UP000253782">
    <property type="component" value="Unassembled WGS sequence"/>
</dbReference>
<evidence type="ECO:0000259" key="1">
    <source>
        <dbReference type="Pfam" id="PF01593"/>
    </source>
</evidence>
<dbReference type="NCBIfam" id="NF005560">
    <property type="entry name" value="PRK07233.1"/>
    <property type="match status" value="1"/>
</dbReference>
<feature type="domain" description="Amine oxidase" evidence="1">
    <location>
        <begin position="17"/>
        <end position="409"/>
    </location>
</feature>
<dbReference type="SUPFAM" id="SSF51905">
    <property type="entry name" value="FAD/NAD(P)-binding domain"/>
    <property type="match status" value="1"/>
</dbReference>
<evidence type="ECO:0000313" key="2">
    <source>
        <dbReference type="EMBL" id="RDD80579.1"/>
    </source>
</evidence>
<protein>
    <submittedName>
        <fullName evidence="2">FAD-dependent oxidoreductase</fullName>
    </submittedName>
</protein>
<dbReference type="Gene3D" id="3.50.50.60">
    <property type="entry name" value="FAD/NAD(P)-binding domain"/>
    <property type="match status" value="1"/>
</dbReference>
<dbReference type="EMBL" id="QQAH01000016">
    <property type="protein sequence ID" value="RDD80579.1"/>
    <property type="molecule type" value="Genomic_DNA"/>
</dbReference>
<accession>A0A369UQI0</accession>
<dbReference type="Gene3D" id="3.90.660.50">
    <property type="match status" value="1"/>
</dbReference>
<dbReference type="GO" id="GO:0016491">
    <property type="term" value="F:oxidoreductase activity"/>
    <property type="evidence" value="ECO:0007669"/>
    <property type="project" value="InterPro"/>
</dbReference>
<dbReference type="PRINTS" id="PR00419">
    <property type="entry name" value="ADXRDTASE"/>
</dbReference>
<evidence type="ECO:0000313" key="3">
    <source>
        <dbReference type="Proteomes" id="UP000253782"/>
    </source>
</evidence>
<dbReference type="InterPro" id="IPR050464">
    <property type="entry name" value="Zeta_carotene_desat/Oxidored"/>
</dbReference>
<sequence>MNKPSKKFAIVGAGPMGLMAAMELLKQGHQVDIYERDDRIGGMSASFDFDGLKIERYYHFVCKTDYPLFELMDSLGLADRLKWTDTKMGYFYEGKLYKWGTPFALLSFPKLGLISKFRYALHVMVTKGVKDWKALDKVNATTWLRKWLGERGYDVLWRRTFYLKFFEYTEHLSAAWIGTRIKRIALSRRNLLNESLGYIEGGSETLLDAMERYILERGGRIHLRSGIDRVLVKDGGVIGIRVGGEDQPVDAVVSTAPIQYVPALVPDLPTDFADRVRKIENIPVACVILKLKHALTENFWMNISDTDIAIPGLIEYSNLNPGTLEGEHILYAPFYMPKTHPKWSESNDALIEEVLGYLKRVNPAFKQDWVLAKHCHRYEFAQTICPPDFQAMLPSMKTPVAGFYMADTSYYYPEDRSISESIATAQRLVASIMEGIAA</sequence>
<organism evidence="2 3">
    <name type="scientific">Dyella tabacisoli</name>
    <dbReference type="NCBI Taxonomy" id="2282381"/>
    <lineage>
        <taxon>Bacteria</taxon>
        <taxon>Pseudomonadati</taxon>
        <taxon>Pseudomonadota</taxon>
        <taxon>Gammaproteobacteria</taxon>
        <taxon>Lysobacterales</taxon>
        <taxon>Rhodanobacteraceae</taxon>
        <taxon>Dyella</taxon>
    </lineage>
</organism>
<keyword evidence="3" id="KW-1185">Reference proteome</keyword>
<reference evidence="2 3" key="1">
    <citation type="submission" date="2018-07" db="EMBL/GenBank/DDBJ databases">
        <title>Dyella tabacisoli L4-6T, whole genome shotgun sequence.</title>
        <authorList>
            <person name="Zhou X.-K."/>
            <person name="Li W.-J."/>
            <person name="Duan Y.-Q."/>
        </authorList>
    </citation>
    <scope>NUCLEOTIDE SEQUENCE [LARGE SCALE GENOMIC DNA]</scope>
    <source>
        <strain evidence="2 3">L4-6</strain>
    </source>
</reference>
<dbReference type="AlphaFoldDB" id="A0A369UQI0"/>
<dbReference type="Pfam" id="PF01593">
    <property type="entry name" value="Amino_oxidase"/>
    <property type="match status" value="1"/>
</dbReference>
<dbReference type="PANTHER" id="PTHR42923">
    <property type="entry name" value="PROTOPORPHYRINOGEN OXIDASE"/>
    <property type="match status" value="1"/>
</dbReference>
<dbReference type="RefSeq" id="WP_114846706.1">
    <property type="nucleotide sequence ID" value="NZ_JBHSPE010000025.1"/>
</dbReference>
<dbReference type="OrthoDB" id="9790219at2"/>
<dbReference type="InterPro" id="IPR036188">
    <property type="entry name" value="FAD/NAD-bd_sf"/>
</dbReference>
<dbReference type="InterPro" id="IPR002937">
    <property type="entry name" value="Amino_oxidase"/>
</dbReference>
<gene>
    <name evidence="2" type="ORF">DVJ77_17040</name>
</gene>